<dbReference type="OrthoDB" id="711646at2"/>
<keyword evidence="2" id="KW-1185">Reference proteome</keyword>
<comment type="caution">
    <text evidence="1">The sequence shown here is derived from an EMBL/GenBank/DDBJ whole genome shotgun (WGS) entry which is preliminary data.</text>
</comment>
<evidence type="ECO:0000313" key="2">
    <source>
        <dbReference type="Proteomes" id="UP000248054"/>
    </source>
</evidence>
<dbReference type="InterPro" id="IPR021660">
    <property type="entry name" value="DUF3253"/>
</dbReference>
<gene>
    <name evidence="1" type="ORF">DFQ11_10612</name>
</gene>
<accession>A0A2V4WU37</accession>
<dbReference type="Gene3D" id="1.10.10.10">
    <property type="entry name" value="Winged helix-like DNA-binding domain superfamily/Winged helix DNA-binding domain"/>
    <property type="match status" value="1"/>
</dbReference>
<dbReference type="SUPFAM" id="SSF46785">
    <property type="entry name" value="Winged helix' DNA-binding domain"/>
    <property type="match status" value="1"/>
</dbReference>
<dbReference type="AlphaFoldDB" id="A0A2V4WU37"/>
<reference evidence="1 2" key="1">
    <citation type="submission" date="2018-06" db="EMBL/GenBank/DDBJ databases">
        <title>Genomic Encyclopedia of Type Strains, Phase III (KMG-III): the genomes of soil and plant-associated and newly described type strains.</title>
        <authorList>
            <person name="Whitman W."/>
        </authorList>
    </citation>
    <scope>NUCLEOTIDE SEQUENCE [LARGE SCALE GENOMIC DNA]</scope>
    <source>
        <strain evidence="1 2">CECT 7945</strain>
    </source>
</reference>
<sequence length="82" mass="9448">MKNRIKAHLIKMSDSRGRDKTFCPSEVARELFKEDQWRSQMDLIRSLADELVAEGQLVVMQKNKPIAVKPSEAVGPIRLRKK</sequence>
<proteinExistence type="predicted"/>
<protein>
    <submittedName>
        <fullName evidence="1">Uncharacterized protein DUF3253</fullName>
    </submittedName>
</protein>
<organism evidence="1 2">
    <name type="scientific">Winogradskyella epiphytica</name>
    <dbReference type="NCBI Taxonomy" id="262005"/>
    <lineage>
        <taxon>Bacteria</taxon>
        <taxon>Pseudomonadati</taxon>
        <taxon>Bacteroidota</taxon>
        <taxon>Flavobacteriia</taxon>
        <taxon>Flavobacteriales</taxon>
        <taxon>Flavobacteriaceae</taxon>
        <taxon>Winogradskyella</taxon>
    </lineage>
</organism>
<dbReference type="EMBL" id="QJTD01000006">
    <property type="protein sequence ID" value="PYE80215.1"/>
    <property type="molecule type" value="Genomic_DNA"/>
</dbReference>
<dbReference type="Pfam" id="PF11625">
    <property type="entry name" value="DUF3253"/>
    <property type="match status" value="1"/>
</dbReference>
<dbReference type="Proteomes" id="UP000248054">
    <property type="component" value="Unassembled WGS sequence"/>
</dbReference>
<dbReference type="InterPro" id="IPR036388">
    <property type="entry name" value="WH-like_DNA-bd_sf"/>
</dbReference>
<dbReference type="InterPro" id="IPR036390">
    <property type="entry name" value="WH_DNA-bd_sf"/>
</dbReference>
<dbReference type="RefSeq" id="WP_110476087.1">
    <property type="nucleotide sequence ID" value="NZ_BMWQ01000006.1"/>
</dbReference>
<evidence type="ECO:0000313" key="1">
    <source>
        <dbReference type="EMBL" id="PYE80215.1"/>
    </source>
</evidence>
<name>A0A2V4WU37_9FLAO</name>